<keyword evidence="2" id="KW-1185">Reference proteome</keyword>
<proteinExistence type="predicted"/>
<accession>U1X6W1</accession>
<name>U1X6W1_ANEAE</name>
<gene>
    <name evidence="1" type="ORF">HMPREF0083_01604</name>
</gene>
<protein>
    <submittedName>
        <fullName evidence="1">Uncharacterized protein</fullName>
    </submittedName>
</protein>
<dbReference type="Proteomes" id="UP000016511">
    <property type="component" value="Unassembled WGS sequence"/>
</dbReference>
<evidence type="ECO:0000313" key="1">
    <source>
        <dbReference type="EMBL" id="ERI10258.1"/>
    </source>
</evidence>
<dbReference type="HOGENOM" id="CLU_3303894_0_0_9"/>
<dbReference type="PATRIC" id="fig|649747.3.peg.1451"/>
<dbReference type="AlphaFoldDB" id="U1X6W1"/>
<reference evidence="1 2" key="1">
    <citation type="submission" date="2013-08" db="EMBL/GenBank/DDBJ databases">
        <authorList>
            <person name="Weinstock G."/>
            <person name="Sodergren E."/>
            <person name="Wylie T."/>
            <person name="Fulton L."/>
            <person name="Fulton R."/>
            <person name="Fronick C."/>
            <person name="O'Laughlin M."/>
            <person name="Godfrey J."/>
            <person name="Miner T."/>
            <person name="Herter B."/>
            <person name="Appelbaum E."/>
            <person name="Cordes M."/>
            <person name="Lek S."/>
            <person name="Wollam A."/>
            <person name="Pepin K.H."/>
            <person name="Palsikar V.B."/>
            <person name="Mitreva M."/>
            <person name="Wilson R.K."/>
        </authorList>
    </citation>
    <scope>NUCLEOTIDE SEQUENCE [LARGE SCALE GENOMIC DNA]</scope>
    <source>
        <strain evidence="1 2">ATCC 12856</strain>
    </source>
</reference>
<organism evidence="1 2">
    <name type="scientific">Aneurinibacillus aneurinilyticus ATCC 12856</name>
    <dbReference type="NCBI Taxonomy" id="649747"/>
    <lineage>
        <taxon>Bacteria</taxon>
        <taxon>Bacillati</taxon>
        <taxon>Bacillota</taxon>
        <taxon>Bacilli</taxon>
        <taxon>Bacillales</taxon>
        <taxon>Paenibacillaceae</taxon>
        <taxon>Aneurinibacillus group</taxon>
        <taxon>Aneurinibacillus</taxon>
    </lineage>
</organism>
<sequence length="39" mass="4288">MLFLNDAFNGWIIIYRLKAKTGNLTAVPLNNLKDIPGAA</sequence>
<comment type="caution">
    <text evidence="1">The sequence shown here is derived from an EMBL/GenBank/DDBJ whole genome shotgun (WGS) entry which is preliminary data.</text>
</comment>
<dbReference type="EMBL" id="AWSJ01000110">
    <property type="protein sequence ID" value="ERI10258.1"/>
    <property type="molecule type" value="Genomic_DNA"/>
</dbReference>
<evidence type="ECO:0000313" key="2">
    <source>
        <dbReference type="Proteomes" id="UP000016511"/>
    </source>
</evidence>